<dbReference type="Pfam" id="PF04679">
    <property type="entry name" value="DNA_ligase_A_C"/>
    <property type="match status" value="1"/>
</dbReference>
<evidence type="ECO:0000256" key="9">
    <source>
        <dbReference type="ARBA" id="ARBA00023172"/>
    </source>
</evidence>
<dbReference type="Pfam" id="PF04675">
    <property type="entry name" value="DNA_ligase_A_N"/>
    <property type="match status" value="1"/>
</dbReference>
<evidence type="ECO:0000256" key="2">
    <source>
        <dbReference type="ARBA" id="ARBA00012727"/>
    </source>
</evidence>
<evidence type="ECO:0000256" key="7">
    <source>
        <dbReference type="ARBA" id="ARBA00022763"/>
    </source>
</evidence>
<evidence type="ECO:0000256" key="10">
    <source>
        <dbReference type="ARBA" id="ARBA00023204"/>
    </source>
</evidence>
<evidence type="ECO:0000256" key="12">
    <source>
        <dbReference type="ARBA" id="ARBA00034003"/>
    </source>
</evidence>
<keyword evidence="18" id="KW-1185">Reference proteome</keyword>
<accession>A0AAD1Y7L8</accession>
<keyword evidence="3" id="KW-0436">Ligase</keyword>
<evidence type="ECO:0000256" key="6">
    <source>
        <dbReference type="ARBA" id="ARBA00022741"/>
    </source>
</evidence>
<dbReference type="InterPro" id="IPR012309">
    <property type="entry name" value="DNA_ligase_ATP-dep_C"/>
</dbReference>
<gene>
    <name evidence="17" type="ORF">ECRASSUSDP1_LOCUS25932</name>
</gene>
<keyword evidence="7" id="KW-0227">DNA damage</keyword>
<dbReference type="GO" id="GO:0006273">
    <property type="term" value="P:lagging strand elongation"/>
    <property type="evidence" value="ECO:0007669"/>
    <property type="project" value="TreeGrafter"/>
</dbReference>
<evidence type="ECO:0000313" key="18">
    <source>
        <dbReference type="Proteomes" id="UP001295684"/>
    </source>
</evidence>
<comment type="caution">
    <text evidence="17">The sequence shown here is derived from an EMBL/GenBank/DDBJ whole genome shotgun (WGS) entry which is preliminary data.</text>
</comment>
<dbReference type="SUPFAM" id="SSF56091">
    <property type="entry name" value="DNA ligase/mRNA capping enzyme, catalytic domain"/>
    <property type="match status" value="1"/>
</dbReference>
<organism evidence="17 18">
    <name type="scientific">Euplotes crassus</name>
    <dbReference type="NCBI Taxonomy" id="5936"/>
    <lineage>
        <taxon>Eukaryota</taxon>
        <taxon>Sar</taxon>
        <taxon>Alveolata</taxon>
        <taxon>Ciliophora</taxon>
        <taxon>Intramacronucleata</taxon>
        <taxon>Spirotrichea</taxon>
        <taxon>Hypotrichia</taxon>
        <taxon>Euplotida</taxon>
        <taxon>Euplotidae</taxon>
        <taxon>Moneuplotes</taxon>
    </lineage>
</organism>
<evidence type="ECO:0000256" key="5">
    <source>
        <dbReference type="ARBA" id="ARBA00022705"/>
    </source>
</evidence>
<evidence type="ECO:0000313" key="17">
    <source>
        <dbReference type="EMBL" id="CAI2384407.1"/>
    </source>
</evidence>
<keyword evidence="4" id="KW-0132">Cell division</keyword>
<dbReference type="GO" id="GO:0005524">
    <property type="term" value="F:ATP binding"/>
    <property type="evidence" value="ECO:0007669"/>
    <property type="project" value="UniProtKB-KW"/>
</dbReference>
<comment type="similarity">
    <text evidence="1 15">Belongs to the ATP-dependent DNA ligase family.</text>
</comment>
<evidence type="ECO:0000256" key="1">
    <source>
        <dbReference type="ARBA" id="ARBA00007572"/>
    </source>
</evidence>
<evidence type="ECO:0000256" key="8">
    <source>
        <dbReference type="ARBA" id="ARBA00022840"/>
    </source>
</evidence>
<reference evidence="17" key="1">
    <citation type="submission" date="2023-07" db="EMBL/GenBank/DDBJ databases">
        <authorList>
            <consortium name="AG Swart"/>
            <person name="Singh M."/>
            <person name="Singh A."/>
            <person name="Seah K."/>
            <person name="Emmerich C."/>
        </authorList>
    </citation>
    <scope>NUCLEOTIDE SEQUENCE</scope>
    <source>
        <strain evidence="17">DP1</strain>
    </source>
</reference>
<evidence type="ECO:0000256" key="13">
    <source>
        <dbReference type="ARBA" id="ARBA00041131"/>
    </source>
</evidence>
<evidence type="ECO:0000256" key="11">
    <source>
        <dbReference type="ARBA" id="ARBA00023306"/>
    </source>
</evidence>
<name>A0AAD1Y7L8_EUPCR</name>
<dbReference type="PANTHER" id="PTHR45674:SF4">
    <property type="entry name" value="DNA LIGASE 1"/>
    <property type="match status" value="1"/>
</dbReference>
<feature type="domain" description="ATP-dependent DNA ligase family profile" evidence="16">
    <location>
        <begin position="291"/>
        <end position="443"/>
    </location>
</feature>
<dbReference type="InterPro" id="IPR012310">
    <property type="entry name" value="DNA_ligase_ATP-dep_cent"/>
</dbReference>
<dbReference type="GO" id="GO:0006281">
    <property type="term" value="P:DNA repair"/>
    <property type="evidence" value="ECO:0007669"/>
    <property type="project" value="UniProtKB-KW"/>
</dbReference>
<keyword evidence="6" id="KW-0547">Nucleotide-binding</keyword>
<keyword evidence="5" id="KW-0235">DNA replication</keyword>
<dbReference type="Proteomes" id="UP001295684">
    <property type="component" value="Unassembled WGS sequence"/>
</dbReference>
<dbReference type="Gene3D" id="2.40.50.140">
    <property type="entry name" value="Nucleic acid-binding proteins"/>
    <property type="match status" value="1"/>
</dbReference>
<dbReference type="GO" id="GO:0051301">
    <property type="term" value="P:cell division"/>
    <property type="evidence" value="ECO:0007669"/>
    <property type="project" value="UniProtKB-KW"/>
</dbReference>
<evidence type="ECO:0000259" key="16">
    <source>
        <dbReference type="PROSITE" id="PS50160"/>
    </source>
</evidence>
<dbReference type="PROSITE" id="PS50160">
    <property type="entry name" value="DNA_LIGASE_A3"/>
    <property type="match status" value="1"/>
</dbReference>
<dbReference type="InterPro" id="IPR012340">
    <property type="entry name" value="NA-bd_OB-fold"/>
</dbReference>
<keyword evidence="11" id="KW-0131">Cell cycle</keyword>
<dbReference type="AlphaFoldDB" id="A0AAD1Y7L8"/>
<dbReference type="SUPFAM" id="SSF117018">
    <property type="entry name" value="ATP-dependent DNA ligase DNA-binding domain"/>
    <property type="match status" value="1"/>
</dbReference>
<dbReference type="InterPro" id="IPR050191">
    <property type="entry name" value="ATP-dep_DNA_ligase"/>
</dbReference>
<dbReference type="InterPro" id="IPR012308">
    <property type="entry name" value="DNA_ligase_ATP-dep_N"/>
</dbReference>
<dbReference type="GO" id="GO:0003677">
    <property type="term" value="F:DNA binding"/>
    <property type="evidence" value="ECO:0007669"/>
    <property type="project" value="InterPro"/>
</dbReference>
<dbReference type="CDD" id="cd07969">
    <property type="entry name" value="OBF_DNA_ligase_I"/>
    <property type="match status" value="1"/>
</dbReference>
<dbReference type="NCBIfam" id="TIGR00574">
    <property type="entry name" value="dnl1"/>
    <property type="match status" value="1"/>
</dbReference>
<dbReference type="EC" id="6.5.1.1" evidence="2"/>
<dbReference type="InterPro" id="IPR000977">
    <property type="entry name" value="DNA_ligase_ATP-dep"/>
</dbReference>
<protein>
    <recommendedName>
        <fullName evidence="13">DNA ligase 1</fullName>
        <ecNumber evidence="2">6.5.1.1</ecNumber>
    </recommendedName>
    <alternativeName>
        <fullName evidence="14">DNA ligase I</fullName>
    </alternativeName>
</protein>
<dbReference type="GO" id="GO:0071897">
    <property type="term" value="P:DNA biosynthetic process"/>
    <property type="evidence" value="ECO:0007669"/>
    <property type="project" value="InterPro"/>
</dbReference>
<evidence type="ECO:0000256" key="15">
    <source>
        <dbReference type="RuleBase" id="RU004196"/>
    </source>
</evidence>
<keyword evidence="10" id="KW-0234">DNA repair</keyword>
<evidence type="ECO:0000256" key="4">
    <source>
        <dbReference type="ARBA" id="ARBA00022618"/>
    </source>
</evidence>
<keyword evidence="9" id="KW-0233">DNA recombination</keyword>
<comment type="catalytic activity">
    <reaction evidence="12">
        <text>ATP + (deoxyribonucleotide)n-3'-hydroxyl + 5'-phospho-(deoxyribonucleotide)m = (deoxyribonucleotide)n+m + AMP + diphosphate.</text>
        <dbReference type="EC" id="6.5.1.1"/>
    </reaction>
</comment>
<dbReference type="InterPro" id="IPR036599">
    <property type="entry name" value="DNA_ligase_N_sf"/>
</dbReference>
<dbReference type="Pfam" id="PF01068">
    <property type="entry name" value="DNA_ligase_A_M"/>
    <property type="match status" value="1"/>
</dbReference>
<dbReference type="PANTHER" id="PTHR45674">
    <property type="entry name" value="DNA LIGASE 1/3 FAMILY MEMBER"/>
    <property type="match status" value="1"/>
</dbReference>
<dbReference type="Gene3D" id="3.30.1490.70">
    <property type="match status" value="1"/>
</dbReference>
<evidence type="ECO:0000256" key="3">
    <source>
        <dbReference type="ARBA" id="ARBA00022598"/>
    </source>
</evidence>
<dbReference type="EMBL" id="CAMPGE010026735">
    <property type="protein sequence ID" value="CAI2384407.1"/>
    <property type="molecule type" value="Genomic_DNA"/>
</dbReference>
<dbReference type="Gene3D" id="1.10.3260.10">
    <property type="entry name" value="DNA ligase, ATP-dependent, N-terminal domain"/>
    <property type="match status" value="1"/>
</dbReference>
<dbReference type="Gene3D" id="3.30.470.30">
    <property type="entry name" value="DNA ligase/mRNA capping enzyme"/>
    <property type="match status" value="1"/>
</dbReference>
<evidence type="ECO:0000256" key="14">
    <source>
        <dbReference type="ARBA" id="ARBA00041666"/>
    </source>
</evidence>
<proteinExistence type="inferred from homology"/>
<dbReference type="GO" id="GO:0003910">
    <property type="term" value="F:DNA ligase (ATP) activity"/>
    <property type="evidence" value="ECO:0007669"/>
    <property type="project" value="UniProtKB-EC"/>
</dbReference>
<dbReference type="GO" id="GO:0006310">
    <property type="term" value="P:DNA recombination"/>
    <property type="evidence" value="ECO:0007669"/>
    <property type="project" value="UniProtKB-KW"/>
</dbReference>
<sequence length="557" mass="64309">MNTMSKTDINLAENTILAYIAKYYEKDLEHVKELYKTEGDLGQVASTILLFMKAERPDFNGSFKQNPITVEDIIDIIYKIKAIQGQDSYAKKYYQFQNILKTEDPLEVKFIIKVLMGSLRIGVSAKSLIKILQELQTKDDIEDPKPIENLLIELEKEVFGYTIRENPDFLNINTPVHAMLGRSAKTFKDLTKFITDAKKVTDKRALSEYKYDGERSQIHYDGEKINMFSRGHEIQNFKFYALHETLEEYFNRIPGLHNCILDGEVLFKQFEGETSKIISFQEIEKKTKNRTEFDGKYPSLYLFDIMQLNGVNLINEDILTRKQYLDMFFDLSKKEKLDNPDQLNKCYSKIIDFTDPAEAKKEIDAMMKGSLASECEGLFLKLVDKSLTSYDISGSNRTQWIKYKGKAISKGLSDSLDLIPVGAYYGKGRRTGMFGSYLMATYDPDQDVYYTLCKVGTGFKDMMLKDFTTKFEKEVVPQKLPNVVFDSASKTMEPDVWVNPSQVWEISADSFSNSKNYTLGEGIYASLRFPRFVRQRDDKGIRQSSNVEQVKQMYKEQ</sequence>
<dbReference type="SUPFAM" id="SSF50249">
    <property type="entry name" value="Nucleic acid-binding proteins"/>
    <property type="match status" value="1"/>
</dbReference>
<keyword evidence="8" id="KW-0067">ATP-binding</keyword>